<dbReference type="EMBL" id="GG697345">
    <property type="protein sequence ID" value="EFQ29644.1"/>
    <property type="molecule type" value="Genomic_DNA"/>
</dbReference>
<sequence length="259" mass="27132">MFLPSLAIPSISVPDLSVPSVALPSISLPAISIPSLTVPSLSVPSLNVPSIAVPSVTIPSIAASAISPPASASSTAAPGVTALFDILGLIGTTLSTIDTELEEIFQPNVDIFDTAVLDRISELVNSLGTTGPLYSAISSALAQAQNFGTTLSPSDSETLIRDFNNDVVQRYSQVLQGLESRRDQIAQASSAALTNGVGGATTIMNRIFNNLNLGLVRQIDLNNQLIRVLDPAFKPQGVEVTSSLQILLKLSIDLYLPRE</sequence>
<keyword evidence="2" id="KW-1185">Reference proteome</keyword>
<name>E3QFK6_COLGM</name>
<dbReference type="RefSeq" id="XP_008093664.1">
    <property type="nucleotide sequence ID" value="XM_008095473.1"/>
</dbReference>
<reference evidence="2" key="1">
    <citation type="journal article" date="2012" name="Nat. Genet.">
        <title>Lifestyle transitions in plant pathogenic Colletotrichum fungi deciphered by genome and transcriptome analyses.</title>
        <authorList>
            <person name="O'Connell R.J."/>
            <person name="Thon M.R."/>
            <person name="Hacquard S."/>
            <person name="Amyotte S.G."/>
            <person name="Kleemann J."/>
            <person name="Torres M.F."/>
            <person name="Damm U."/>
            <person name="Buiate E.A."/>
            <person name="Epstein L."/>
            <person name="Alkan N."/>
            <person name="Altmueller J."/>
            <person name="Alvarado-Balderrama L."/>
            <person name="Bauser C.A."/>
            <person name="Becker C."/>
            <person name="Birren B.W."/>
            <person name="Chen Z."/>
            <person name="Choi J."/>
            <person name="Crouch J.A."/>
            <person name="Duvick J.P."/>
            <person name="Farman M.A."/>
            <person name="Gan P."/>
            <person name="Heiman D."/>
            <person name="Henrissat B."/>
            <person name="Howard R.J."/>
            <person name="Kabbage M."/>
            <person name="Koch C."/>
            <person name="Kracher B."/>
            <person name="Kubo Y."/>
            <person name="Law A.D."/>
            <person name="Lebrun M.-H."/>
            <person name="Lee Y.-H."/>
            <person name="Miyara I."/>
            <person name="Moore N."/>
            <person name="Neumann U."/>
            <person name="Nordstroem K."/>
            <person name="Panaccione D.G."/>
            <person name="Panstruga R."/>
            <person name="Place M."/>
            <person name="Proctor R.H."/>
            <person name="Prusky D."/>
            <person name="Rech G."/>
            <person name="Reinhardt R."/>
            <person name="Rollins J.A."/>
            <person name="Rounsley S."/>
            <person name="Schardl C.L."/>
            <person name="Schwartz D.C."/>
            <person name="Shenoy N."/>
            <person name="Shirasu K."/>
            <person name="Sikhakolli U.R."/>
            <person name="Stueber K."/>
            <person name="Sukno S.A."/>
            <person name="Sweigard J.A."/>
            <person name="Takano Y."/>
            <person name="Takahara H."/>
            <person name="Trail F."/>
            <person name="van der Does H.C."/>
            <person name="Voll L.M."/>
            <person name="Will I."/>
            <person name="Young S."/>
            <person name="Zeng Q."/>
            <person name="Zhang J."/>
            <person name="Zhou S."/>
            <person name="Dickman M.B."/>
            <person name="Schulze-Lefert P."/>
            <person name="Ver Loren van Themaat E."/>
            <person name="Ma L.-J."/>
            <person name="Vaillancourt L.J."/>
        </authorList>
    </citation>
    <scope>NUCLEOTIDE SEQUENCE [LARGE SCALE GENOMIC DNA]</scope>
    <source>
        <strain evidence="2">M1.001 / M2 / FGSC 10212</strain>
    </source>
</reference>
<gene>
    <name evidence="1" type="ORF">GLRG_04788</name>
</gene>
<dbReference type="GeneID" id="24410153"/>
<evidence type="ECO:0000313" key="1">
    <source>
        <dbReference type="EMBL" id="EFQ29644.1"/>
    </source>
</evidence>
<evidence type="ECO:0000313" key="2">
    <source>
        <dbReference type="Proteomes" id="UP000008782"/>
    </source>
</evidence>
<dbReference type="VEuPathDB" id="FungiDB:GLRG_04788"/>
<proteinExistence type="predicted"/>
<dbReference type="HOGENOM" id="CLU_1073665_0_0_1"/>
<accession>E3QFK6</accession>
<protein>
    <submittedName>
        <fullName evidence="1">PPE family protein</fullName>
    </submittedName>
</protein>
<dbReference type="OrthoDB" id="4849990at2759"/>
<dbReference type="Proteomes" id="UP000008782">
    <property type="component" value="Unassembled WGS sequence"/>
</dbReference>
<dbReference type="AlphaFoldDB" id="E3QFK6"/>
<organism evidence="2">
    <name type="scientific">Colletotrichum graminicola (strain M1.001 / M2 / FGSC 10212)</name>
    <name type="common">Maize anthracnose fungus</name>
    <name type="synonym">Glomerella graminicola</name>
    <dbReference type="NCBI Taxonomy" id="645133"/>
    <lineage>
        <taxon>Eukaryota</taxon>
        <taxon>Fungi</taxon>
        <taxon>Dikarya</taxon>
        <taxon>Ascomycota</taxon>
        <taxon>Pezizomycotina</taxon>
        <taxon>Sordariomycetes</taxon>
        <taxon>Hypocreomycetidae</taxon>
        <taxon>Glomerellales</taxon>
        <taxon>Glomerellaceae</taxon>
        <taxon>Colletotrichum</taxon>
        <taxon>Colletotrichum graminicola species complex</taxon>
    </lineage>
</organism>
<dbReference type="eggNOG" id="ENOG502RUHX">
    <property type="taxonomic scope" value="Eukaryota"/>
</dbReference>